<dbReference type="CDD" id="cd05121">
    <property type="entry name" value="ABC1_ADCK3-like"/>
    <property type="match status" value="1"/>
</dbReference>
<dbReference type="AlphaFoldDB" id="A0AAD3S8S3"/>
<dbReference type="Proteomes" id="UP001279734">
    <property type="component" value="Unassembled WGS sequence"/>
</dbReference>
<dbReference type="EMBL" id="BSYO01000006">
    <property type="protein sequence ID" value="GMH06635.1"/>
    <property type="molecule type" value="Genomic_DNA"/>
</dbReference>
<dbReference type="GO" id="GO:1901031">
    <property type="term" value="P:regulation of response to reactive oxygen species"/>
    <property type="evidence" value="ECO:0007669"/>
    <property type="project" value="TreeGrafter"/>
</dbReference>
<comment type="similarity">
    <text evidence="1">Belongs to the protein kinase superfamily. ADCK protein kinase family.</text>
</comment>
<keyword evidence="4" id="KW-1185">Reference proteome</keyword>
<evidence type="ECO:0000313" key="4">
    <source>
        <dbReference type="Proteomes" id="UP001279734"/>
    </source>
</evidence>
<evidence type="ECO:0000256" key="1">
    <source>
        <dbReference type="ARBA" id="ARBA00009670"/>
    </source>
</evidence>
<dbReference type="GO" id="GO:0016020">
    <property type="term" value="C:membrane"/>
    <property type="evidence" value="ECO:0007669"/>
    <property type="project" value="GOC"/>
</dbReference>
<organism evidence="3 4">
    <name type="scientific">Nepenthes gracilis</name>
    <name type="common">Slender pitcher plant</name>
    <dbReference type="NCBI Taxonomy" id="150966"/>
    <lineage>
        <taxon>Eukaryota</taxon>
        <taxon>Viridiplantae</taxon>
        <taxon>Streptophyta</taxon>
        <taxon>Embryophyta</taxon>
        <taxon>Tracheophyta</taxon>
        <taxon>Spermatophyta</taxon>
        <taxon>Magnoliopsida</taxon>
        <taxon>eudicotyledons</taxon>
        <taxon>Gunneridae</taxon>
        <taxon>Pentapetalae</taxon>
        <taxon>Caryophyllales</taxon>
        <taxon>Nepenthaceae</taxon>
        <taxon>Nepenthes</taxon>
    </lineage>
</organism>
<dbReference type="PANTHER" id="PTHR10566:SF115">
    <property type="entry name" value="PROTEIN ACTIVITY OF BC1 COMPLEX KINASE 8, CHLOROPLASTIC"/>
    <property type="match status" value="1"/>
</dbReference>
<proteinExistence type="inferred from homology"/>
<evidence type="ECO:0000259" key="2">
    <source>
        <dbReference type="Pfam" id="PF03109"/>
    </source>
</evidence>
<name>A0AAD3S8S3_NEPGR</name>
<protein>
    <recommendedName>
        <fullName evidence="2">ABC1 atypical kinase-like domain-containing protein</fullName>
    </recommendedName>
</protein>
<accession>A0AAD3S8S3</accession>
<dbReference type="Pfam" id="PF03109">
    <property type="entry name" value="ABC1"/>
    <property type="match status" value="1"/>
</dbReference>
<comment type="caution">
    <text evidence="3">The sequence shown here is derived from an EMBL/GenBank/DDBJ whole genome shotgun (WGS) entry which is preliminary data.</text>
</comment>
<gene>
    <name evidence="3" type="ORF">Nepgr_008475</name>
</gene>
<dbReference type="InterPro" id="IPR004147">
    <property type="entry name" value="ABC1_dom"/>
</dbReference>
<reference evidence="3" key="1">
    <citation type="submission" date="2023-05" db="EMBL/GenBank/DDBJ databases">
        <title>Nepenthes gracilis genome sequencing.</title>
        <authorList>
            <person name="Fukushima K."/>
        </authorList>
    </citation>
    <scope>NUCLEOTIDE SEQUENCE</scope>
    <source>
        <strain evidence="3">SING2019-196</strain>
    </source>
</reference>
<evidence type="ECO:0000313" key="3">
    <source>
        <dbReference type="EMBL" id="GMH06635.1"/>
    </source>
</evidence>
<dbReference type="InterPro" id="IPR050154">
    <property type="entry name" value="UbiB_kinase"/>
</dbReference>
<sequence length="768" mass="87076">MALSLPFTCHSFSELAHVCPSTTRKIRLSLYKLSLSQKSRTNRFFGTEVRAIKEDTISREERVAPRINGVSNIELDGNGSAAMITSGGCYDENESIENYLNSMAVSENDLGNGSLVKYANGNGLAVEVVEEVPEPKIEEVLKKKKKVEDIGQEEPWFKRGGRDQVEVSVAPGGRWSRFKTYSTIQRTLEIWGFVLTFVFKAWLNSQKFSYRGGMTEEKKVMRRKALAKWLKENILRLGPTFIKIGQQFSTRVDILPQEYVDQLSELQDQVPPFPSEIAVSIVEEELGAPLGDIFDRFDFEPIAAASLGQVHRARLKGQEVVVKVQRPGLKDLFDIDLKNLRVIAEYLQKIDPKSDGARRDWVAIYDECANVLYQEIDYTKEAANAELFASNFQNMDYVKVPSVFWEYTTPQVLSMEYVPGIKINRIEALDHLGVDRQRLGRYAVESYLEQILSHGFFHADPHPGNIAVDDVNGGRLIFYDFGMMGSISPNIREGLLEAFYGIYEKDPDKVLQAMIQMGVLVPTGDVTAVRRTAEFFLNSFQERLAAQKREREVAKSDLGFKRPLSKEERIQKKNQRLAAIGEDLLAIASDQPFRFPATFTFVVRAFSVLDGIGKGLDPRFDISEIAKPYAFELLRFREAGVEVIVKEFKKRWDRQSRAFYNLFRQADRMEKLSEIIERLEKGDLKLRVRTLESERAFQRVAAVQKTIGNAIAAGSLVNLATLFYLHSVRVPAIAVYILSAIFGLQINNRNCLNSRPYLCTIAIAIIQS</sequence>
<dbReference type="SUPFAM" id="SSF56112">
    <property type="entry name" value="Protein kinase-like (PK-like)"/>
    <property type="match status" value="1"/>
</dbReference>
<dbReference type="GO" id="GO:0046467">
    <property type="term" value="P:membrane lipid biosynthetic process"/>
    <property type="evidence" value="ECO:0007669"/>
    <property type="project" value="TreeGrafter"/>
</dbReference>
<dbReference type="InterPro" id="IPR011009">
    <property type="entry name" value="Kinase-like_dom_sf"/>
</dbReference>
<feature type="domain" description="ABC1 atypical kinase-like" evidence="2">
    <location>
        <begin position="266"/>
        <end position="513"/>
    </location>
</feature>
<dbReference type="PANTHER" id="PTHR10566">
    <property type="entry name" value="CHAPERONE-ACTIVITY OF BC1 COMPLEX CABC1 -RELATED"/>
    <property type="match status" value="1"/>
</dbReference>